<feature type="compositionally biased region" description="Basic and acidic residues" evidence="1">
    <location>
        <begin position="64"/>
        <end position="90"/>
    </location>
</feature>
<feature type="non-terminal residue" evidence="2">
    <location>
        <position position="196"/>
    </location>
</feature>
<feature type="compositionally biased region" description="Polar residues" evidence="1">
    <location>
        <begin position="170"/>
        <end position="182"/>
    </location>
</feature>
<dbReference type="AlphaFoldDB" id="K5UQ35"/>
<gene>
    <name evidence="2" type="ORF">PHACADRAFT_262348</name>
</gene>
<feature type="region of interest" description="Disordered" evidence="1">
    <location>
        <begin position="55"/>
        <end position="196"/>
    </location>
</feature>
<keyword evidence="3" id="KW-1185">Reference proteome</keyword>
<evidence type="ECO:0000313" key="2">
    <source>
        <dbReference type="EMBL" id="EKM51931.1"/>
    </source>
</evidence>
<dbReference type="GeneID" id="18918257"/>
<name>K5UQ35_PHACS</name>
<accession>K5UQ35</accession>
<organism evidence="2 3">
    <name type="scientific">Phanerochaete carnosa (strain HHB-10118-sp)</name>
    <name type="common">White-rot fungus</name>
    <name type="synonym">Peniophora carnosa</name>
    <dbReference type="NCBI Taxonomy" id="650164"/>
    <lineage>
        <taxon>Eukaryota</taxon>
        <taxon>Fungi</taxon>
        <taxon>Dikarya</taxon>
        <taxon>Basidiomycota</taxon>
        <taxon>Agaricomycotina</taxon>
        <taxon>Agaricomycetes</taxon>
        <taxon>Polyporales</taxon>
        <taxon>Phanerochaetaceae</taxon>
        <taxon>Phanerochaete</taxon>
    </lineage>
</organism>
<dbReference type="KEGG" id="pco:PHACADRAFT_262348"/>
<sequence length="196" mass="21127">MALGIHTPQPIVLTEVIEITESAVRASKRQEEEEEERERLRDAAARALGIGELDVDTTSLNSRMRSELLDPGDEDYRGSGGDRDSPDWYDMKTPTAARSDMGHSRSRSGSYIPPHTMPFTAQSTRPSTPSIAIASTQVALPSSSLGISVPRSPFLPPSSPPPRNPSVKSLSTPPALSLNTRAASPPSREISAARLR</sequence>
<protein>
    <submittedName>
        <fullName evidence="2">Uncharacterized protein</fullName>
    </submittedName>
</protein>
<dbReference type="RefSeq" id="XP_007399723.1">
    <property type="nucleotide sequence ID" value="XM_007399661.1"/>
</dbReference>
<reference evidence="2 3" key="1">
    <citation type="journal article" date="2012" name="BMC Genomics">
        <title>Comparative genomics of the white-rot fungi, Phanerochaete carnosa and P. chrysosporium, to elucidate the genetic basis of the distinct wood types they colonize.</title>
        <authorList>
            <person name="Suzuki H."/>
            <person name="MacDonald J."/>
            <person name="Syed K."/>
            <person name="Salamov A."/>
            <person name="Hori C."/>
            <person name="Aerts A."/>
            <person name="Henrissat B."/>
            <person name="Wiebenga A."/>
            <person name="vanKuyk P.A."/>
            <person name="Barry K."/>
            <person name="Lindquist E."/>
            <person name="LaButti K."/>
            <person name="Lapidus A."/>
            <person name="Lucas S."/>
            <person name="Coutinho P."/>
            <person name="Gong Y."/>
            <person name="Samejima M."/>
            <person name="Mahadevan R."/>
            <person name="Abou-Zaid M."/>
            <person name="de Vries R.P."/>
            <person name="Igarashi K."/>
            <person name="Yadav J.S."/>
            <person name="Grigoriev I.V."/>
            <person name="Master E.R."/>
        </authorList>
    </citation>
    <scope>NUCLEOTIDE SEQUENCE [LARGE SCALE GENOMIC DNA]</scope>
    <source>
        <strain evidence="2 3">HHB-10118-sp</strain>
    </source>
</reference>
<feature type="compositionally biased region" description="Polar residues" evidence="1">
    <location>
        <begin position="119"/>
        <end position="146"/>
    </location>
</feature>
<evidence type="ECO:0000256" key="1">
    <source>
        <dbReference type="SAM" id="MobiDB-lite"/>
    </source>
</evidence>
<dbReference type="HOGENOM" id="CLU_1393201_0_0_1"/>
<evidence type="ECO:0000313" key="3">
    <source>
        <dbReference type="Proteomes" id="UP000008370"/>
    </source>
</evidence>
<dbReference type="OrthoDB" id="3256387at2759"/>
<feature type="compositionally biased region" description="Pro residues" evidence="1">
    <location>
        <begin position="153"/>
        <end position="164"/>
    </location>
</feature>
<proteinExistence type="predicted"/>
<dbReference type="InParanoid" id="K5UQ35"/>
<dbReference type="EMBL" id="JH930476">
    <property type="protein sequence ID" value="EKM51931.1"/>
    <property type="molecule type" value="Genomic_DNA"/>
</dbReference>
<dbReference type="Proteomes" id="UP000008370">
    <property type="component" value="Unassembled WGS sequence"/>
</dbReference>